<keyword evidence="3" id="KW-1185">Reference proteome</keyword>
<reference evidence="2 3" key="1">
    <citation type="submission" date="2018-02" db="EMBL/GenBank/DDBJ databases">
        <title>Genomic Encyclopedia of Archaeal and Bacterial Type Strains, Phase II (KMG-II): from individual species to whole genera.</title>
        <authorList>
            <person name="Goeker M."/>
        </authorList>
    </citation>
    <scope>NUCLEOTIDE SEQUENCE [LARGE SCALE GENOMIC DNA]</scope>
    <source>
        <strain evidence="2 3">DSM 29526</strain>
    </source>
</reference>
<dbReference type="Proteomes" id="UP000237662">
    <property type="component" value="Unassembled WGS sequence"/>
</dbReference>
<feature type="transmembrane region" description="Helical" evidence="1">
    <location>
        <begin position="100"/>
        <end position="117"/>
    </location>
</feature>
<evidence type="ECO:0000256" key="1">
    <source>
        <dbReference type="SAM" id="Phobius"/>
    </source>
</evidence>
<name>A0A2S6I7J4_9BACT</name>
<keyword evidence="1" id="KW-0472">Membrane</keyword>
<comment type="caution">
    <text evidence="2">The sequence shown here is derived from an EMBL/GenBank/DDBJ whole genome shotgun (WGS) entry which is preliminary data.</text>
</comment>
<organism evidence="2 3">
    <name type="scientific">Neolewinella xylanilytica</name>
    <dbReference type="NCBI Taxonomy" id="1514080"/>
    <lineage>
        <taxon>Bacteria</taxon>
        <taxon>Pseudomonadati</taxon>
        <taxon>Bacteroidota</taxon>
        <taxon>Saprospiria</taxon>
        <taxon>Saprospirales</taxon>
        <taxon>Lewinellaceae</taxon>
        <taxon>Neolewinella</taxon>
    </lineage>
</organism>
<proteinExistence type="predicted"/>
<sequence>MKYCLLVGLLCSALTTCFSQQLTYRELYGNYAFSLDNQIYSLNEMIAEQPEGTELRWLLRSGRRNRIWGNSFGFTGAFLLGTALADALVDNDGEESLNHWATYVSAGVLIGVSFPMLSTADKRIEEAVGLFNSGPGTGYIPKRKRILYAGYTREGVGFGLRF</sequence>
<keyword evidence="1" id="KW-1133">Transmembrane helix</keyword>
<gene>
    <name evidence="2" type="ORF">CLV84_0339</name>
</gene>
<accession>A0A2S6I7J4</accession>
<protein>
    <submittedName>
        <fullName evidence="2">Uncharacterized protein</fullName>
    </submittedName>
</protein>
<dbReference type="EMBL" id="PTJC01000005">
    <property type="protein sequence ID" value="PPK87399.1"/>
    <property type="molecule type" value="Genomic_DNA"/>
</dbReference>
<dbReference type="OrthoDB" id="1501461at2"/>
<evidence type="ECO:0000313" key="2">
    <source>
        <dbReference type="EMBL" id="PPK87399.1"/>
    </source>
</evidence>
<dbReference type="AlphaFoldDB" id="A0A2S6I7J4"/>
<dbReference type="RefSeq" id="WP_104418005.1">
    <property type="nucleotide sequence ID" value="NZ_PTJC01000005.1"/>
</dbReference>
<evidence type="ECO:0000313" key="3">
    <source>
        <dbReference type="Proteomes" id="UP000237662"/>
    </source>
</evidence>
<feature type="transmembrane region" description="Helical" evidence="1">
    <location>
        <begin position="67"/>
        <end position="88"/>
    </location>
</feature>
<keyword evidence="1" id="KW-0812">Transmembrane</keyword>